<evidence type="ECO:0000313" key="3">
    <source>
        <dbReference type="Proteomes" id="UP000887568"/>
    </source>
</evidence>
<dbReference type="EnsemblMetazoa" id="XM_038190330.1">
    <property type="protein sequence ID" value="XP_038046258.1"/>
    <property type="gene ID" value="LOC119720599"/>
</dbReference>
<feature type="region of interest" description="Disordered" evidence="1">
    <location>
        <begin position="25"/>
        <end position="124"/>
    </location>
</feature>
<protein>
    <submittedName>
        <fullName evidence="2">Uncharacterized protein</fullName>
    </submittedName>
</protein>
<feature type="compositionally biased region" description="Acidic residues" evidence="1">
    <location>
        <begin position="114"/>
        <end position="124"/>
    </location>
</feature>
<reference evidence="2" key="1">
    <citation type="submission" date="2022-11" db="UniProtKB">
        <authorList>
            <consortium name="EnsemblMetazoa"/>
        </authorList>
    </citation>
    <scope>IDENTIFICATION</scope>
</reference>
<proteinExistence type="predicted"/>
<feature type="compositionally biased region" description="Low complexity" evidence="1">
    <location>
        <begin position="34"/>
        <end position="47"/>
    </location>
</feature>
<accession>A0A913Z349</accession>
<feature type="compositionally biased region" description="Basic and acidic residues" evidence="1">
    <location>
        <begin position="76"/>
        <end position="86"/>
    </location>
</feature>
<evidence type="ECO:0000256" key="1">
    <source>
        <dbReference type="SAM" id="MobiDB-lite"/>
    </source>
</evidence>
<dbReference type="Proteomes" id="UP000887568">
    <property type="component" value="Unplaced"/>
</dbReference>
<name>A0A913Z349_PATMI</name>
<dbReference type="AlphaFoldDB" id="A0A913Z349"/>
<organism evidence="2 3">
    <name type="scientific">Patiria miniata</name>
    <name type="common">Bat star</name>
    <name type="synonym">Asterina miniata</name>
    <dbReference type="NCBI Taxonomy" id="46514"/>
    <lineage>
        <taxon>Eukaryota</taxon>
        <taxon>Metazoa</taxon>
        <taxon>Echinodermata</taxon>
        <taxon>Eleutherozoa</taxon>
        <taxon>Asterozoa</taxon>
        <taxon>Asteroidea</taxon>
        <taxon>Valvatacea</taxon>
        <taxon>Valvatida</taxon>
        <taxon>Asterinidae</taxon>
        <taxon>Patiria</taxon>
    </lineage>
</organism>
<evidence type="ECO:0000313" key="2">
    <source>
        <dbReference type="EnsemblMetazoa" id="XP_038046258.1"/>
    </source>
</evidence>
<keyword evidence="3" id="KW-1185">Reference proteome</keyword>
<sequence length="124" mass="13647">MNKYHTRSHGKPLLDSHQFWGLQTIASSPRDTSHTSSIMITPTSSPTKELDPPALTKFFSSTAAPGPQYSLRYSTRCHDGEKDHENGALSSDDENADDLEDGVDSGIFPLDPSNELDVDQIEQN</sequence>
<dbReference type="RefSeq" id="XP_038046258.1">
    <property type="nucleotide sequence ID" value="XM_038190330.1"/>
</dbReference>
<feature type="compositionally biased region" description="Acidic residues" evidence="1">
    <location>
        <begin position="91"/>
        <end position="103"/>
    </location>
</feature>
<dbReference type="GeneID" id="119720599"/>